<evidence type="ECO:0000256" key="3">
    <source>
        <dbReference type="ARBA" id="ARBA00022679"/>
    </source>
</evidence>
<dbReference type="Pfam" id="PF00919">
    <property type="entry name" value="UPF0004"/>
    <property type="match status" value="1"/>
</dbReference>
<evidence type="ECO:0000256" key="1">
    <source>
        <dbReference type="ARBA" id="ARBA00001966"/>
    </source>
</evidence>
<organism evidence="10 11">
    <name type="scientific">Carsonella ruddii</name>
    <dbReference type="NCBI Taxonomy" id="114186"/>
    <lineage>
        <taxon>Bacteria</taxon>
        <taxon>Pseudomonadati</taxon>
        <taxon>Pseudomonadota</taxon>
        <taxon>Gammaproteobacteria</taxon>
        <taxon>Oceanospirillales</taxon>
        <taxon>Halomonadaceae</taxon>
        <taxon>Zymobacter group</taxon>
        <taxon>Candidatus Carsonella</taxon>
    </lineage>
</organism>
<keyword evidence="5" id="KW-0479">Metal-binding</keyword>
<dbReference type="Pfam" id="PF04055">
    <property type="entry name" value="Radical_SAM"/>
    <property type="match status" value="1"/>
</dbReference>
<keyword evidence="2" id="KW-0004">4Fe-4S</keyword>
<dbReference type="GO" id="GO:0035597">
    <property type="term" value="F:tRNA-2-methylthio-N(6)-dimethylallyladenosine(37) synthase activity"/>
    <property type="evidence" value="ECO:0007669"/>
    <property type="project" value="TreeGrafter"/>
</dbReference>
<dbReference type="Gene3D" id="3.80.30.20">
    <property type="entry name" value="tm_1862 like domain"/>
    <property type="match status" value="1"/>
</dbReference>
<dbReference type="InterPro" id="IPR023404">
    <property type="entry name" value="rSAM_horseshoe"/>
</dbReference>
<dbReference type="InterPro" id="IPR007197">
    <property type="entry name" value="rSAM"/>
</dbReference>
<dbReference type="InterPro" id="IPR005839">
    <property type="entry name" value="Methylthiotransferase"/>
</dbReference>
<dbReference type="SMART" id="SM00729">
    <property type="entry name" value="Elp3"/>
    <property type="match status" value="1"/>
</dbReference>
<feature type="domain" description="Radical SAM core" evidence="9">
    <location>
        <begin position="135"/>
        <end position="364"/>
    </location>
</feature>
<dbReference type="GO" id="GO:0046872">
    <property type="term" value="F:metal ion binding"/>
    <property type="evidence" value="ECO:0007669"/>
    <property type="project" value="UniProtKB-KW"/>
</dbReference>
<evidence type="ECO:0000259" key="8">
    <source>
        <dbReference type="PROSITE" id="PS51449"/>
    </source>
</evidence>
<dbReference type="InterPro" id="IPR058240">
    <property type="entry name" value="rSAM_sf"/>
</dbReference>
<dbReference type="PANTHER" id="PTHR43020:SF2">
    <property type="entry name" value="MITOCHONDRIAL TRNA METHYLTHIOTRANSFERASE CDK5RAP1"/>
    <property type="match status" value="1"/>
</dbReference>
<dbReference type="InterPro" id="IPR038135">
    <property type="entry name" value="Methylthiotransferase_N_sf"/>
</dbReference>
<sequence>MFDKINIFIKTLGCNINNLESENFLNFLKYFKIKLKKNFFNSNILIINSCIIRKNPQIKILKELKKWTFLKKYKKSIIFLTGCLSEFENFKKIKLIKIDIIINSNCYFYLKKIILFYIKNKKKIYFIKKQKKFFLKNKINNYFLIMKGCNHNCSYCVIPQIKGKEEYFSYKKIFFNILNNIKTFFCEITLLGQNVNSYYYKNIDFNSLIFNLSKIKNIKRINFLSSNIKDFNKNFFFLYKNINKISSHIHLPVQSGSNKILKKMNRKYTINEYLYFIKKIKKIKKTSFSTDIIISFPYEKLIDFDLSIKIIKKIKFTDIFFFSYSKRINTISFNFKKKDLLKKFKLKIFQKNIKNNFFFNKNERVLVIGYLKKNIFIGKTDSLKIVFFEYFNYNIIGKFLLIKIINIKKNFFLGIYESIYSNI</sequence>
<feature type="domain" description="MTTase N-terminal" evidence="8">
    <location>
        <begin position="5"/>
        <end position="119"/>
    </location>
</feature>
<accession>A0A2K8K4L2</accession>
<dbReference type="OrthoDB" id="9805215at2"/>
<dbReference type="GO" id="GO:0005829">
    <property type="term" value="C:cytosol"/>
    <property type="evidence" value="ECO:0007669"/>
    <property type="project" value="TreeGrafter"/>
</dbReference>
<dbReference type="SFLD" id="SFLDS00029">
    <property type="entry name" value="Radical_SAM"/>
    <property type="match status" value="1"/>
</dbReference>
<evidence type="ECO:0000313" key="10">
    <source>
        <dbReference type="EMBL" id="ATX33542.1"/>
    </source>
</evidence>
<dbReference type="PANTHER" id="PTHR43020">
    <property type="entry name" value="CDK5 REGULATORY SUBUNIT-ASSOCIATED PROTEIN 1"/>
    <property type="match status" value="1"/>
</dbReference>
<evidence type="ECO:0000256" key="6">
    <source>
        <dbReference type="ARBA" id="ARBA00023004"/>
    </source>
</evidence>
<keyword evidence="7" id="KW-0411">Iron-sulfur</keyword>
<evidence type="ECO:0000256" key="5">
    <source>
        <dbReference type="ARBA" id="ARBA00022723"/>
    </source>
</evidence>
<protein>
    <submittedName>
        <fullName evidence="10">Uncharacterized protein</fullName>
    </submittedName>
</protein>
<dbReference type="InterPro" id="IPR006638">
    <property type="entry name" value="Elp3/MiaA/NifB-like_rSAM"/>
</dbReference>
<name>A0A2K8K4L2_CARRU</name>
<evidence type="ECO:0000256" key="4">
    <source>
        <dbReference type="ARBA" id="ARBA00022691"/>
    </source>
</evidence>
<dbReference type="InterPro" id="IPR013848">
    <property type="entry name" value="Methylthiotransferase_N"/>
</dbReference>
<dbReference type="AlphaFoldDB" id="A0A2K8K4L2"/>
<reference evidence="10 11" key="1">
    <citation type="submission" date="2017-11" db="EMBL/GenBank/DDBJ databases">
        <title>The genome sequence of Candidatus Carsonella ruddii from the psyllid Bactericera trigonica.</title>
        <authorList>
            <person name="Katsir L."/>
            <person name="Zhepu R."/>
            <person name="Piasezky A."/>
            <person name="Jong J."/>
            <person name="Sela N."/>
            <person name="Freilich S."/>
            <person name="Bahar O."/>
        </authorList>
    </citation>
    <scope>NUCLEOTIDE SEQUENCE [LARGE SCALE GENOMIC DNA]</scope>
    <source>
        <strain evidence="10 11">BT</strain>
    </source>
</reference>
<dbReference type="PROSITE" id="PS51449">
    <property type="entry name" value="MTTASE_N"/>
    <property type="match status" value="1"/>
</dbReference>
<dbReference type="Gene3D" id="3.40.50.12160">
    <property type="entry name" value="Methylthiotransferase, N-terminal domain"/>
    <property type="match status" value="1"/>
</dbReference>
<gene>
    <name evidence="10" type="ORF">CUN91_01110</name>
</gene>
<dbReference type="SFLD" id="SFLDG01082">
    <property type="entry name" value="B12-binding_domain_containing"/>
    <property type="match status" value="1"/>
</dbReference>
<dbReference type="EMBL" id="CP024798">
    <property type="protein sequence ID" value="ATX33542.1"/>
    <property type="molecule type" value="Genomic_DNA"/>
</dbReference>
<keyword evidence="3" id="KW-0808">Transferase</keyword>
<comment type="cofactor">
    <cofactor evidence="1">
        <name>[4Fe-4S] cluster</name>
        <dbReference type="ChEBI" id="CHEBI:49883"/>
    </cofactor>
</comment>
<keyword evidence="4" id="KW-0949">S-adenosyl-L-methionine</keyword>
<evidence type="ECO:0000259" key="9">
    <source>
        <dbReference type="PROSITE" id="PS51918"/>
    </source>
</evidence>
<dbReference type="Proteomes" id="UP000230531">
    <property type="component" value="Chromosome"/>
</dbReference>
<dbReference type="PROSITE" id="PS51918">
    <property type="entry name" value="RADICAL_SAM"/>
    <property type="match status" value="1"/>
</dbReference>
<dbReference type="NCBIfam" id="TIGR00089">
    <property type="entry name" value="MiaB/RimO family radical SAM methylthiotransferase"/>
    <property type="match status" value="1"/>
</dbReference>
<dbReference type="SUPFAM" id="SSF102114">
    <property type="entry name" value="Radical SAM enzymes"/>
    <property type="match status" value="1"/>
</dbReference>
<dbReference type="RefSeq" id="WP_157801609.1">
    <property type="nucleotide sequence ID" value="NZ_CP024798.1"/>
</dbReference>
<evidence type="ECO:0000313" key="11">
    <source>
        <dbReference type="Proteomes" id="UP000230531"/>
    </source>
</evidence>
<evidence type="ECO:0000256" key="2">
    <source>
        <dbReference type="ARBA" id="ARBA00022485"/>
    </source>
</evidence>
<proteinExistence type="predicted"/>
<keyword evidence="6" id="KW-0408">Iron</keyword>
<dbReference type="GO" id="GO:0051539">
    <property type="term" value="F:4 iron, 4 sulfur cluster binding"/>
    <property type="evidence" value="ECO:0007669"/>
    <property type="project" value="UniProtKB-KW"/>
</dbReference>
<evidence type="ECO:0000256" key="7">
    <source>
        <dbReference type="ARBA" id="ARBA00023014"/>
    </source>
</evidence>